<dbReference type="AlphaFoldDB" id="A0A6G8Q1Q7"/>
<dbReference type="InterPro" id="IPR035919">
    <property type="entry name" value="EAL_sf"/>
</dbReference>
<name>A0A6G8Q1Q7_9ACTN</name>
<dbReference type="FunFam" id="3.30.70.270:FF:000001">
    <property type="entry name" value="Diguanylate cyclase domain protein"/>
    <property type="match status" value="1"/>
</dbReference>
<dbReference type="Proteomes" id="UP000502706">
    <property type="component" value="Chromosome"/>
</dbReference>
<accession>A0A6G8Q1Q7</accession>
<dbReference type="InterPro" id="IPR001633">
    <property type="entry name" value="EAL_dom"/>
</dbReference>
<dbReference type="NCBIfam" id="TIGR00254">
    <property type="entry name" value="GGDEF"/>
    <property type="match status" value="1"/>
</dbReference>
<dbReference type="RefSeq" id="WP_166398071.1">
    <property type="nucleotide sequence ID" value="NZ_CP045121.1"/>
</dbReference>
<proteinExistence type="predicted"/>
<dbReference type="Gene3D" id="3.20.20.450">
    <property type="entry name" value="EAL domain"/>
    <property type="match status" value="1"/>
</dbReference>
<dbReference type="Pfam" id="PF00563">
    <property type="entry name" value="EAL"/>
    <property type="match status" value="1"/>
</dbReference>
<feature type="domain" description="EAL" evidence="1">
    <location>
        <begin position="216"/>
        <end position="475"/>
    </location>
</feature>
<evidence type="ECO:0000259" key="1">
    <source>
        <dbReference type="PROSITE" id="PS50883"/>
    </source>
</evidence>
<dbReference type="EMBL" id="CP045121">
    <property type="protein sequence ID" value="QIN80401.1"/>
    <property type="molecule type" value="Genomic_DNA"/>
</dbReference>
<dbReference type="PROSITE" id="PS50883">
    <property type="entry name" value="EAL"/>
    <property type="match status" value="1"/>
</dbReference>
<dbReference type="InterPro" id="IPR000160">
    <property type="entry name" value="GGDEF_dom"/>
</dbReference>
<evidence type="ECO:0000313" key="4">
    <source>
        <dbReference type="Proteomes" id="UP000502706"/>
    </source>
</evidence>
<dbReference type="SMART" id="SM00267">
    <property type="entry name" value="GGDEF"/>
    <property type="match status" value="1"/>
</dbReference>
<dbReference type="CDD" id="cd01949">
    <property type="entry name" value="GGDEF"/>
    <property type="match status" value="1"/>
</dbReference>
<dbReference type="CDD" id="cd01948">
    <property type="entry name" value="EAL"/>
    <property type="match status" value="1"/>
</dbReference>
<protein>
    <submittedName>
        <fullName evidence="3">EAL domain-containing protein</fullName>
    </submittedName>
</protein>
<dbReference type="PANTHER" id="PTHR44757:SF2">
    <property type="entry name" value="BIOFILM ARCHITECTURE MAINTENANCE PROTEIN MBAA"/>
    <property type="match status" value="1"/>
</dbReference>
<evidence type="ECO:0000259" key="2">
    <source>
        <dbReference type="PROSITE" id="PS50887"/>
    </source>
</evidence>
<dbReference type="Gene3D" id="3.30.70.270">
    <property type="match status" value="1"/>
</dbReference>
<dbReference type="KEGG" id="rmar:GBA65_19890"/>
<dbReference type="InterPro" id="IPR052155">
    <property type="entry name" value="Biofilm_reg_signaling"/>
</dbReference>
<dbReference type="InterPro" id="IPR043128">
    <property type="entry name" value="Rev_trsase/Diguanyl_cyclase"/>
</dbReference>
<evidence type="ECO:0000313" key="3">
    <source>
        <dbReference type="EMBL" id="QIN80401.1"/>
    </source>
</evidence>
<dbReference type="FunFam" id="3.20.20.450:FF:000001">
    <property type="entry name" value="Cyclic di-GMP phosphodiesterase yahA"/>
    <property type="match status" value="1"/>
</dbReference>
<feature type="domain" description="GGDEF" evidence="2">
    <location>
        <begin position="70"/>
        <end position="207"/>
    </location>
</feature>
<dbReference type="SUPFAM" id="SSF141868">
    <property type="entry name" value="EAL domain-like"/>
    <property type="match status" value="1"/>
</dbReference>
<gene>
    <name evidence="3" type="ORF">GBA65_19890</name>
</gene>
<sequence length="478" mass="52589">MGAGRLLRPQGPRGLPLHRQGFMLDVTERKGLEEQLEHEAFHDTLTGLPNRALFMDRLAHALTGTERGGESLAVLFLDLDNFKVVNDSLGHEEGDELLVEIARRLRGSLRPGDTAARLGGDEFCVLLEDIAGEEEAVRVVGRLEEAFSAPIRMAGQEVHVSASVGIAIGSGATYRQGKDAEALLRDADLAMYEAKARGRNKHVVYDPSMNARARARLRRENDLRRAIEREELAVYYQPKVDLRTGSISGFEALVRWESPERGIVPPDEFIALAEETALIFPVGRWVLEEACRQAKEWREEYGAVGDDLSVAVNVSARQLQQEQGGIVEEVERVLALTGLEAGCLHLEITESVLMEDVPQNISTLARLKALGVHVEIDDFGTGYSSLAYLKRFPVDGLKMDKSFVEKLDSDEESAAIVEAMIMLARALDLEVIAEGVETPAQLARLRSLGCDVAQGYHFGRPVEAMAATGILDTVLSRR</sequence>
<reference evidence="3 4" key="1">
    <citation type="submission" date="2019-10" db="EMBL/GenBank/DDBJ databases">
        <title>Rubrobacter sp nov SCSIO 52915 isolated from a deep-sea sediment in the South China Sea.</title>
        <authorList>
            <person name="Chen R.W."/>
        </authorList>
    </citation>
    <scope>NUCLEOTIDE SEQUENCE [LARGE SCALE GENOMIC DNA]</scope>
    <source>
        <strain evidence="3 4">SCSIO 52915</strain>
    </source>
</reference>
<dbReference type="Pfam" id="PF00990">
    <property type="entry name" value="GGDEF"/>
    <property type="match status" value="1"/>
</dbReference>
<dbReference type="PANTHER" id="PTHR44757">
    <property type="entry name" value="DIGUANYLATE CYCLASE DGCP"/>
    <property type="match status" value="1"/>
</dbReference>
<keyword evidence="4" id="KW-1185">Reference proteome</keyword>
<organism evidence="3 4">
    <name type="scientific">Rubrobacter marinus</name>
    <dbReference type="NCBI Taxonomy" id="2653852"/>
    <lineage>
        <taxon>Bacteria</taxon>
        <taxon>Bacillati</taxon>
        <taxon>Actinomycetota</taxon>
        <taxon>Rubrobacteria</taxon>
        <taxon>Rubrobacterales</taxon>
        <taxon>Rubrobacteraceae</taxon>
        <taxon>Rubrobacter</taxon>
    </lineage>
</organism>
<dbReference type="PROSITE" id="PS50887">
    <property type="entry name" value="GGDEF"/>
    <property type="match status" value="1"/>
</dbReference>
<dbReference type="InterPro" id="IPR029787">
    <property type="entry name" value="Nucleotide_cyclase"/>
</dbReference>
<dbReference type="SUPFAM" id="SSF55073">
    <property type="entry name" value="Nucleotide cyclase"/>
    <property type="match status" value="1"/>
</dbReference>
<dbReference type="SMART" id="SM00052">
    <property type="entry name" value="EAL"/>
    <property type="match status" value="1"/>
</dbReference>